<name>A0A7Z1QB02_SALET</name>
<dbReference type="EMBL" id="QARP01000014">
    <property type="protein sequence ID" value="PUF34475.1"/>
    <property type="molecule type" value="Genomic_DNA"/>
</dbReference>
<keyword evidence="1" id="KW-0812">Transmembrane</keyword>
<proteinExistence type="predicted"/>
<dbReference type="EMBL" id="QARO01000015">
    <property type="protein sequence ID" value="PUF56837.1"/>
    <property type="molecule type" value="Genomic_DNA"/>
</dbReference>
<gene>
    <name evidence="3" type="ORF">DAX73_17620</name>
    <name evidence="2" type="ORF">DAX92_16020</name>
</gene>
<protein>
    <submittedName>
        <fullName evidence="3">Uncharacterized protein</fullName>
    </submittedName>
</protein>
<feature type="transmembrane region" description="Helical" evidence="1">
    <location>
        <begin position="12"/>
        <end position="29"/>
    </location>
</feature>
<evidence type="ECO:0000313" key="2">
    <source>
        <dbReference type="EMBL" id="PUF34475.1"/>
    </source>
</evidence>
<accession>A0A7Z1QB02</accession>
<keyword evidence="1" id="KW-0472">Membrane</keyword>
<keyword evidence="1" id="KW-1133">Transmembrane helix</keyword>
<dbReference type="AlphaFoldDB" id="A0A7Z1QB02"/>
<dbReference type="RefSeq" id="WP_154707905.1">
    <property type="nucleotide sequence ID" value="NZ_QARO01000015.1"/>
</dbReference>
<feature type="transmembrane region" description="Helical" evidence="1">
    <location>
        <begin position="41"/>
        <end position="61"/>
    </location>
</feature>
<reference evidence="4 5" key="1">
    <citation type="submission" date="2018-04" db="EMBL/GenBank/DDBJ databases">
        <title>Whole genome sequencing of Salmonella enterica.</title>
        <authorList>
            <person name="Bell R."/>
        </authorList>
    </citation>
    <scope>NUCLEOTIDE SEQUENCE [LARGE SCALE GENOMIC DNA]</scope>
    <source>
        <strain evidence="2 5">CFSAN058609</strain>
        <strain evidence="3 4">CFSAN058610</strain>
    </source>
</reference>
<comment type="caution">
    <text evidence="3">The sequence shown here is derived from an EMBL/GenBank/DDBJ whole genome shotgun (WGS) entry which is preliminary data.</text>
</comment>
<dbReference type="Proteomes" id="UP000251351">
    <property type="component" value="Unassembled WGS sequence"/>
</dbReference>
<sequence>MTTNSLHKCNNIDSLIIGALIGLTWPFLNKWLLYFGIKSDWLIITAGAIEGVILWFLWMGIKRVIIHIGR</sequence>
<evidence type="ECO:0000313" key="4">
    <source>
        <dbReference type="Proteomes" id="UP000251351"/>
    </source>
</evidence>
<evidence type="ECO:0000313" key="5">
    <source>
        <dbReference type="Proteomes" id="UP000251540"/>
    </source>
</evidence>
<evidence type="ECO:0000313" key="3">
    <source>
        <dbReference type="EMBL" id="PUF56837.1"/>
    </source>
</evidence>
<organism evidence="3 4">
    <name type="scientific">Salmonella enterica I</name>
    <dbReference type="NCBI Taxonomy" id="59201"/>
    <lineage>
        <taxon>Bacteria</taxon>
        <taxon>Pseudomonadati</taxon>
        <taxon>Pseudomonadota</taxon>
        <taxon>Gammaproteobacteria</taxon>
        <taxon>Enterobacterales</taxon>
        <taxon>Enterobacteriaceae</taxon>
        <taxon>Salmonella</taxon>
    </lineage>
</organism>
<dbReference type="Proteomes" id="UP000251540">
    <property type="component" value="Unassembled WGS sequence"/>
</dbReference>
<evidence type="ECO:0000256" key="1">
    <source>
        <dbReference type="SAM" id="Phobius"/>
    </source>
</evidence>